<evidence type="ECO:0000313" key="4">
    <source>
        <dbReference type="Proteomes" id="UP001174694"/>
    </source>
</evidence>
<dbReference type="Proteomes" id="UP001174694">
    <property type="component" value="Unassembled WGS sequence"/>
</dbReference>
<evidence type="ECO:0000256" key="1">
    <source>
        <dbReference type="SAM" id="SignalP"/>
    </source>
</evidence>
<feature type="domain" description="Pyrroloquinoline quinone-dependent pyranose dehydrogenase beta-propeller" evidence="2">
    <location>
        <begin position="36"/>
        <end position="427"/>
    </location>
</feature>
<accession>A0AA38RD02</accession>
<dbReference type="Pfam" id="PF22807">
    <property type="entry name" value="TrAA12"/>
    <property type="match status" value="1"/>
</dbReference>
<reference evidence="3" key="1">
    <citation type="submission" date="2022-07" db="EMBL/GenBank/DDBJ databases">
        <title>Fungi with potential for degradation of polypropylene.</title>
        <authorList>
            <person name="Gostincar C."/>
        </authorList>
    </citation>
    <scope>NUCLEOTIDE SEQUENCE</scope>
    <source>
        <strain evidence="3">EXF-13308</strain>
    </source>
</reference>
<gene>
    <name evidence="3" type="ORF">NKR23_g10491</name>
</gene>
<evidence type="ECO:0000259" key="2">
    <source>
        <dbReference type="Pfam" id="PF22807"/>
    </source>
</evidence>
<dbReference type="Gene3D" id="2.120.10.30">
    <property type="entry name" value="TolB, C-terminal domain"/>
    <property type="match status" value="1"/>
</dbReference>
<dbReference type="PROSITE" id="PS51257">
    <property type="entry name" value="PROKAR_LIPOPROTEIN"/>
    <property type="match status" value="1"/>
</dbReference>
<evidence type="ECO:0000313" key="3">
    <source>
        <dbReference type="EMBL" id="KAJ9133882.1"/>
    </source>
</evidence>
<dbReference type="AlphaFoldDB" id="A0AA38RD02"/>
<keyword evidence="1" id="KW-0732">Signal</keyword>
<dbReference type="InterPro" id="IPR054539">
    <property type="entry name" value="Beta-prop_PDH"/>
</dbReference>
<comment type="caution">
    <text evidence="3">The sequence shown here is derived from an EMBL/GenBank/DDBJ whole genome shotgun (WGS) entry which is preliminary data.</text>
</comment>
<dbReference type="EMBL" id="JANBVO010000047">
    <property type="protein sequence ID" value="KAJ9133882.1"/>
    <property type="molecule type" value="Genomic_DNA"/>
</dbReference>
<dbReference type="SUPFAM" id="SSF50952">
    <property type="entry name" value="Soluble quinoprotein glucose dehydrogenase"/>
    <property type="match status" value="1"/>
</dbReference>
<feature type="chain" id="PRO_5041303938" evidence="1">
    <location>
        <begin position="23"/>
        <end position="475"/>
    </location>
</feature>
<dbReference type="InterPro" id="IPR011042">
    <property type="entry name" value="6-blade_b-propeller_TolB-like"/>
</dbReference>
<name>A0AA38RD02_9PEZI</name>
<feature type="signal peptide" evidence="1">
    <location>
        <begin position="1"/>
        <end position="22"/>
    </location>
</feature>
<protein>
    <submittedName>
        <fullName evidence="3">Soluble quino protein glucose dehydrogenase</fullName>
    </submittedName>
</protein>
<dbReference type="InterPro" id="IPR011041">
    <property type="entry name" value="Quinoprot_gluc/sorb_DH_b-prop"/>
</dbReference>
<organism evidence="3 4">
    <name type="scientific">Pleurostoma richardsiae</name>
    <dbReference type="NCBI Taxonomy" id="41990"/>
    <lineage>
        <taxon>Eukaryota</taxon>
        <taxon>Fungi</taxon>
        <taxon>Dikarya</taxon>
        <taxon>Ascomycota</taxon>
        <taxon>Pezizomycotina</taxon>
        <taxon>Sordariomycetes</taxon>
        <taxon>Sordariomycetidae</taxon>
        <taxon>Calosphaeriales</taxon>
        <taxon>Pleurostomataceae</taxon>
        <taxon>Pleurostoma</taxon>
    </lineage>
</organism>
<sequence>MKSSRAASAAVVVAAACSTCAAASCSNILAPAYSTPSVASGWTAQLVVNGLTKPRSIEFDTKGALLVVDSGVGIRRITFTDNGGTCLQVDQNTLLVNQTSLNHGLALSSDGSVLYASSAAAVFAWSYDADAGTVSSDPQTVVDNMSNNDLTTRTLLMSQKQDGMLVVSRGSGDDDDVAALDVSSGLSQIRAFTLANLTSTSEAYDFDSAGRLLGWGLRNSVGVAEHPVTGGIYSVENSIDGATRDGQDIHENNPGEELNFHGFLNGTTADQGGNYGYPNCYALWNTSIPDLDGLTVGDQFSMTQNSTLNDTVCADDYVAPRLTMPAHYAPLDIKFTSDGATAYISFHGSFDKTNPVGYRVAEVSFNPTTGEPVAAADSTDALTDVISNPDNTKCPGACFRPVGLAWDSEDRLFMSSDATGEIYVLLKSSSTATSSASGTMVTPTASAKSAAGRAWAWETKVLGAAAAIAATLFLM</sequence>
<proteinExistence type="predicted"/>
<keyword evidence="4" id="KW-1185">Reference proteome</keyword>